<proteinExistence type="predicted"/>
<keyword evidence="3" id="KW-1185">Reference proteome</keyword>
<organism evidence="2 3">
    <name type="scientific">Zingiber officinale</name>
    <name type="common">Ginger</name>
    <name type="synonym">Amomum zingiber</name>
    <dbReference type="NCBI Taxonomy" id="94328"/>
    <lineage>
        <taxon>Eukaryota</taxon>
        <taxon>Viridiplantae</taxon>
        <taxon>Streptophyta</taxon>
        <taxon>Embryophyta</taxon>
        <taxon>Tracheophyta</taxon>
        <taxon>Spermatophyta</taxon>
        <taxon>Magnoliopsida</taxon>
        <taxon>Liliopsida</taxon>
        <taxon>Zingiberales</taxon>
        <taxon>Zingiberaceae</taxon>
        <taxon>Zingiber</taxon>
    </lineage>
</organism>
<evidence type="ECO:0000259" key="1">
    <source>
        <dbReference type="PROSITE" id="PS51412"/>
    </source>
</evidence>
<dbReference type="EMBL" id="JACMSC010000008">
    <property type="protein sequence ID" value="KAG6511162.1"/>
    <property type="molecule type" value="Genomic_DNA"/>
</dbReference>
<dbReference type="Proteomes" id="UP000734854">
    <property type="component" value="Unassembled WGS sequence"/>
</dbReference>
<dbReference type="PANTHER" id="PTHR33199">
    <property type="entry name" value="MACPF DOMAIN-CONTAINING PROTEIN CAD1"/>
    <property type="match status" value="1"/>
</dbReference>
<reference evidence="2 3" key="1">
    <citation type="submission" date="2020-08" db="EMBL/GenBank/DDBJ databases">
        <title>Plant Genome Project.</title>
        <authorList>
            <person name="Zhang R.-G."/>
        </authorList>
    </citation>
    <scope>NUCLEOTIDE SEQUENCE [LARGE SCALE GENOMIC DNA]</scope>
    <source>
        <tissue evidence="2">Rhizome</tissue>
    </source>
</reference>
<evidence type="ECO:0000313" key="3">
    <source>
        <dbReference type="Proteomes" id="UP000734854"/>
    </source>
</evidence>
<comment type="caution">
    <text evidence="2">The sequence shown here is derived from an EMBL/GenBank/DDBJ whole genome shotgun (WGS) entry which is preliminary data.</text>
</comment>
<dbReference type="AlphaFoldDB" id="A0A8J5GR84"/>
<sequence length="612" mass="68178">MTADPSRSYLTPVAAAEKAVAAIGCGYDLCCDSSFSYVKPGIDGSRLIELDQTLVQDLVLPGGVVVPNVPKAIKCDRGGRTRYRSDVLSFNQMAEQFNQVLSSPGKIPSGLFNSMFGFRGCWQKDASTTKSLAFDGWYITLYSVELVSSHIVLLDRIKQEVPSSWDPAALAEFIQKYGTHIIVGLSVGGKDVIYLKQQKDSLLQESEVQSLLKKLVDERFSERSKGDNILVNDESSRKMKVNNFEKHYIQTLVSVQSTMVSQTKNGDITSNFVRRGGIDKGQSHNQWLVTIPQAPNLVTLFLVPITSLLNGVEGSGFLSHAVNLYCRYKPPIEELCYFLEFQIPRQWAPASGELPLGPQRKKQSLQWLQFTLMGPRLYVNNIQVDSQKCPVTGIRLYLEGKRNDRLAIHLQHLSTQPNTINLSDATVCAGDDSSSNQRAYFEPVKWALFSHICTAPVQYNVTSFGDSAHIVTKAWLEVKEFGMRKVLFLRLAFSNVPSMKIRRSEWDAPTTISQKSGSISALISSRFSTGLMPEPKGKVEVNSAIYPKGPPMPIRMPRMARYVDITEVSRGPDDLPGYWVVTGAKLCVEGGKIFLQVKYSLLIEMLEDDFLS</sequence>
<accession>A0A8J5GR84</accession>
<dbReference type="OrthoDB" id="1366754at2759"/>
<dbReference type="Pfam" id="PF01823">
    <property type="entry name" value="MACPF"/>
    <property type="match status" value="1"/>
</dbReference>
<dbReference type="GO" id="GO:2000031">
    <property type="term" value="P:regulation of salicylic acid mediated signaling pathway"/>
    <property type="evidence" value="ECO:0007669"/>
    <property type="project" value="InterPro"/>
</dbReference>
<dbReference type="SMART" id="SM00457">
    <property type="entry name" value="MACPF"/>
    <property type="match status" value="1"/>
</dbReference>
<evidence type="ECO:0000313" key="2">
    <source>
        <dbReference type="EMBL" id="KAG6511162.1"/>
    </source>
</evidence>
<dbReference type="InterPro" id="IPR020864">
    <property type="entry name" value="MACPF"/>
</dbReference>
<protein>
    <recommendedName>
        <fullName evidence="1">MACPF domain-containing protein</fullName>
    </recommendedName>
</protein>
<dbReference type="PANTHER" id="PTHR33199:SF8">
    <property type="entry name" value="MACPF DOMAIN-CONTAINING PROTEIN NSL1"/>
    <property type="match status" value="1"/>
</dbReference>
<dbReference type="GO" id="GO:0005886">
    <property type="term" value="C:plasma membrane"/>
    <property type="evidence" value="ECO:0007669"/>
    <property type="project" value="TreeGrafter"/>
</dbReference>
<dbReference type="PROSITE" id="PS51412">
    <property type="entry name" value="MACPF_2"/>
    <property type="match status" value="1"/>
</dbReference>
<feature type="domain" description="MACPF" evidence="1">
    <location>
        <begin position="6"/>
        <end position="339"/>
    </location>
</feature>
<dbReference type="InterPro" id="IPR044663">
    <property type="entry name" value="CAD1/NSL1-like"/>
</dbReference>
<name>A0A8J5GR84_ZINOF</name>
<dbReference type="GO" id="GO:0009626">
    <property type="term" value="P:plant-type hypersensitive response"/>
    <property type="evidence" value="ECO:0007669"/>
    <property type="project" value="TreeGrafter"/>
</dbReference>
<gene>
    <name evidence="2" type="ORF">ZIOFF_029217</name>
</gene>